<dbReference type="InterPro" id="IPR017972">
    <property type="entry name" value="Cyt_P450_CS"/>
</dbReference>
<evidence type="ECO:0000256" key="5">
    <source>
        <dbReference type="PIRSR" id="PIRSR602403-1"/>
    </source>
</evidence>
<proteinExistence type="inferred from homology"/>
<protein>
    <submittedName>
        <fullName evidence="8">Cytochrome P450</fullName>
    </submittedName>
</protein>
<comment type="cofactor">
    <cofactor evidence="1 5">
        <name>heme</name>
        <dbReference type="ChEBI" id="CHEBI:30413"/>
    </cofactor>
</comment>
<dbReference type="Gene3D" id="1.10.630.10">
    <property type="entry name" value="Cytochrome P450"/>
    <property type="match status" value="1"/>
</dbReference>
<dbReference type="RefSeq" id="WP_199703850.1">
    <property type="nucleotide sequence ID" value="NZ_JAEMNV010000003.1"/>
</dbReference>
<evidence type="ECO:0000313" key="8">
    <source>
        <dbReference type="EMBL" id="MBJ8339136.1"/>
    </source>
</evidence>
<dbReference type="GO" id="GO:0016705">
    <property type="term" value="F:oxidoreductase activity, acting on paired donors, with incorporation or reduction of molecular oxygen"/>
    <property type="evidence" value="ECO:0007669"/>
    <property type="project" value="InterPro"/>
</dbReference>
<dbReference type="AlphaFoldDB" id="A0A934U2U2"/>
<dbReference type="InterPro" id="IPR050121">
    <property type="entry name" value="Cytochrome_P450_monoxygenase"/>
</dbReference>
<dbReference type="EMBL" id="JAEMNV010000003">
    <property type="protein sequence ID" value="MBJ8339136.1"/>
    <property type="molecule type" value="Genomic_DNA"/>
</dbReference>
<sequence length="462" mass="51868">MATTSGVHEQTPSTRDRLYGWKSATPLDRSHIPGTPIELPPGPRTPGLLQTVFVWGYRPQYLPRMHRKFGDTFTLNSAPVGRLVVTRDADAIREIFRTSPEIVHAGEGNALLRPLVGNNSVLTLDAPEHQPARKRLLPPFHGARIARVVALMEEATAREVATWPVGEDFPLLERTQALTLDIIVRVVMGVDDPARARRLGDALRGVLGLGITDMLMWVAPGLHRYWPWRTVIRQLDHADELLYEEIERRRNDPDRASRPDVLSMLVDGDADPAVVRDELVTMLAAGHETTAVGLAWTFERLLRHPDVLARLQSGLDDDRDPYRTAVVKETLRVRPVIYNVARRLMEPMQLDGFSLPAGQFVLPSIGGIQTDPRIWGSHAAEFRPQRWEDSDVPSHAWIPFGGGTRRCLGALFAQTEMETVVRTVLRHVELRAVGDRSEKQRMHHITVVPARGARIRVTKRLG</sequence>
<comment type="caution">
    <text evidence="8">The sequence shown here is derived from an EMBL/GenBank/DDBJ whole genome shotgun (WGS) entry which is preliminary data.</text>
</comment>
<name>A0A934U2U2_9NOCA</name>
<dbReference type="SUPFAM" id="SSF48264">
    <property type="entry name" value="Cytochrome P450"/>
    <property type="match status" value="1"/>
</dbReference>
<keyword evidence="3 5" id="KW-0479">Metal-binding</keyword>
<keyword evidence="4 5" id="KW-0408">Iron</keyword>
<dbReference type="PRINTS" id="PR00385">
    <property type="entry name" value="P450"/>
</dbReference>
<feature type="region of interest" description="Disordered" evidence="7">
    <location>
        <begin position="1"/>
        <end position="20"/>
    </location>
</feature>
<evidence type="ECO:0000256" key="1">
    <source>
        <dbReference type="ARBA" id="ARBA00001971"/>
    </source>
</evidence>
<evidence type="ECO:0000313" key="9">
    <source>
        <dbReference type="Proteomes" id="UP000655868"/>
    </source>
</evidence>
<dbReference type="PANTHER" id="PTHR24305">
    <property type="entry name" value="CYTOCHROME P450"/>
    <property type="match status" value="1"/>
</dbReference>
<evidence type="ECO:0000256" key="7">
    <source>
        <dbReference type="SAM" id="MobiDB-lite"/>
    </source>
</evidence>
<gene>
    <name evidence="8" type="ORF">JGU71_09580</name>
</gene>
<evidence type="ECO:0000256" key="2">
    <source>
        <dbReference type="ARBA" id="ARBA00010617"/>
    </source>
</evidence>
<evidence type="ECO:0000256" key="4">
    <source>
        <dbReference type="ARBA" id="ARBA00023004"/>
    </source>
</evidence>
<dbReference type="GO" id="GO:0004497">
    <property type="term" value="F:monooxygenase activity"/>
    <property type="evidence" value="ECO:0007669"/>
    <property type="project" value="UniProtKB-KW"/>
</dbReference>
<keyword evidence="6" id="KW-0560">Oxidoreductase</keyword>
<evidence type="ECO:0000256" key="3">
    <source>
        <dbReference type="ARBA" id="ARBA00022723"/>
    </source>
</evidence>
<keyword evidence="5 6" id="KW-0349">Heme</keyword>
<dbReference type="Proteomes" id="UP000655868">
    <property type="component" value="Unassembled WGS sequence"/>
</dbReference>
<keyword evidence="9" id="KW-1185">Reference proteome</keyword>
<keyword evidence="6" id="KW-0503">Monooxygenase</keyword>
<comment type="similarity">
    <text evidence="2 6">Belongs to the cytochrome P450 family.</text>
</comment>
<evidence type="ECO:0000256" key="6">
    <source>
        <dbReference type="RuleBase" id="RU000461"/>
    </source>
</evidence>
<dbReference type="PANTHER" id="PTHR24305:SF166">
    <property type="entry name" value="CYTOCHROME P450 12A4, MITOCHONDRIAL-RELATED"/>
    <property type="match status" value="1"/>
</dbReference>
<feature type="compositionally biased region" description="Polar residues" evidence="7">
    <location>
        <begin position="1"/>
        <end position="13"/>
    </location>
</feature>
<reference evidence="8" key="1">
    <citation type="submission" date="2020-12" db="EMBL/GenBank/DDBJ databases">
        <title>Antrihabitans popcorni sp. nov. and Antrihabitans auranticaus sp. nov., isolated from a larva cave.</title>
        <authorList>
            <person name="Lee S.D."/>
            <person name="Kim I.S."/>
        </authorList>
    </citation>
    <scope>NUCLEOTIDE SEQUENCE</scope>
    <source>
        <strain evidence="8">YC3-6</strain>
    </source>
</reference>
<dbReference type="InterPro" id="IPR036396">
    <property type="entry name" value="Cyt_P450_sf"/>
</dbReference>
<dbReference type="GO" id="GO:0020037">
    <property type="term" value="F:heme binding"/>
    <property type="evidence" value="ECO:0007669"/>
    <property type="project" value="InterPro"/>
</dbReference>
<dbReference type="GO" id="GO:0005506">
    <property type="term" value="F:iron ion binding"/>
    <property type="evidence" value="ECO:0007669"/>
    <property type="project" value="InterPro"/>
</dbReference>
<dbReference type="PROSITE" id="PS00086">
    <property type="entry name" value="CYTOCHROME_P450"/>
    <property type="match status" value="1"/>
</dbReference>
<feature type="binding site" description="axial binding residue" evidence="5">
    <location>
        <position position="407"/>
    </location>
    <ligand>
        <name>heme</name>
        <dbReference type="ChEBI" id="CHEBI:30413"/>
    </ligand>
    <ligandPart>
        <name>Fe</name>
        <dbReference type="ChEBI" id="CHEBI:18248"/>
    </ligandPart>
</feature>
<dbReference type="Pfam" id="PF00067">
    <property type="entry name" value="p450"/>
    <property type="match status" value="1"/>
</dbReference>
<organism evidence="8 9">
    <name type="scientific">Antrihabitans stalagmiti</name>
    <dbReference type="NCBI Taxonomy" id="2799499"/>
    <lineage>
        <taxon>Bacteria</taxon>
        <taxon>Bacillati</taxon>
        <taxon>Actinomycetota</taxon>
        <taxon>Actinomycetes</taxon>
        <taxon>Mycobacteriales</taxon>
        <taxon>Nocardiaceae</taxon>
        <taxon>Antrihabitans</taxon>
    </lineage>
</organism>
<dbReference type="PRINTS" id="PR00465">
    <property type="entry name" value="EP450IV"/>
</dbReference>
<dbReference type="InterPro" id="IPR001128">
    <property type="entry name" value="Cyt_P450"/>
</dbReference>
<accession>A0A934U2U2</accession>
<dbReference type="InterPro" id="IPR002403">
    <property type="entry name" value="Cyt_P450_E_grp-IV"/>
</dbReference>
<dbReference type="CDD" id="cd11053">
    <property type="entry name" value="CYP110-like"/>
    <property type="match status" value="1"/>
</dbReference>